<dbReference type="Proteomes" id="UP000293823">
    <property type="component" value="Unassembled WGS sequence"/>
</dbReference>
<comment type="caution">
    <text evidence="1">The sequence shown here is derived from an EMBL/GenBank/DDBJ whole genome shotgun (WGS) entry which is preliminary data.</text>
</comment>
<proteinExistence type="predicted"/>
<accession>A0A4V1X546</accession>
<sequence length="221" mass="24790">MQRCDRLLEKADPNTRWDLATKALGKSNGKLLGDKKPEWNDELPRWLWGHGVGSCTAFAIAANQSSKIEATYNEYKGKHRNATKTDIANNSAIVTHRTPVEDSQGTFGAVTMFSGLHRAWRLQEPATPGYVYIRYIVFGGGSLEQKETCDSVVSKHLTTLQFAGDMTHMRDRVFSQVLDIFAQATKLWGNPMLSIRAELLNDGKVLRAWPSPRCEIDYTTV</sequence>
<evidence type="ECO:0000313" key="1">
    <source>
        <dbReference type="EMBL" id="RYO61718.1"/>
    </source>
</evidence>
<name>A0A4V1X546_9PLEO</name>
<reference evidence="2" key="1">
    <citation type="journal article" date="2019" name="bioRxiv">
        <title>Genomics, evolutionary history and diagnostics of the Alternaria alternata species group including apple and Asian pear pathotypes.</title>
        <authorList>
            <person name="Armitage A.D."/>
            <person name="Cockerton H.M."/>
            <person name="Sreenivasaprasad S."/>
            <person name="Woodhall J.W."/>
            <person name="Lane C.R."/>
            <person name="Harrison R.J."/>
            <person name="Clarkson J.P."/>
        </authorList>
    </citation>
    <scope>NUCLEOTIDE SEQUENCE [LARGE SCALE GENOMIC DNA]</scope>
    <source>
        <strain evidence="2">RGR 97.0016</strain>
    </source>
</reference>
<dbReference type="EMBL" id="PEJP01000024">
    <property type="protein sequence ID" value="RYO61718.1"/>
    <property type="molecule type" value="Genomic_DNA"/>
</dbReference>
<organism evidence="1 2">
    <name type="scientific">Alternaria arborescens</name>
    <dbReference type="NCBI Taxonomy" id="156630"/>
    <lineage>
        <taxon>Eukaryota</taxon>
        <taxon>Fungi</taxon>
        <taxon>Dikarya</taxon>
        <taxon>Ascomycota</taxon>
        <taxon>Pezizomycotina</taxon>
        <taxon>Dothideomycetes</taxon>
        <taxon>Pleosporomycetidae</taxon>
        <taxon>Pleosporales</taxon>
        <taxon>Pleosporineae</taxon>
        <taxon>Pleosporaceae</taxon>
        <taxon>Alternaria</taxon>
        <taxon>Alternaria sect. Alternaria</taxon>
    </lineage>
</organism>
<keyword evidence="2" id="KW-1185">Reference proteome</keyword>
<dbReference type="OrthoDB" id="3799293at2759"/>
<gene>
    <name evidence="1" type="ORF">AA0113_g6716</name>
</gene>
<evidence type="ECO:0000313" key="2">
    <source>
        <dbReference type="Proteomes" id="UP000293823"/>
    </source>
</evidence>
<dbReference type="AlphaFoldDB" id="A0A4V1X546"/>
<protein>
    <submittedName>
        <fullName evidence="1">Uncharacterized protein</fullName>
    </submittedName>
</protein>